<dbReference type="AlphaFoldDB" id="A0A9Q8QU29"/>
<dbReference type="EMBL" id="CP049772">
    <property type="protein sequence ID" value="UNL81568.1"/>
    <property type="molecule type" value="Genomic_DNA"/>
</dbReference>
<evidence type="ECO:0000313" key="3">
    <source>
        <dbReference type="Proteomes" id="UP000829452"/>
    </source>
</evidence>
<dbReference type="RefSeq" id="WP_157822631.1">
    <property type="nucleotide sequence ID" value="NZ_CP049768.1"/>
</dbReference>
<evidence type="ECO:0000313" key="2">
    <source>
        <dbReference type="EMBL" id="UNL81568.1"/>
    </source>
</evidence>
<feature type="compositionally biased region" description="Polar residues" evidence="1">
    <location>
        <begin position="16"/>
        <end position="46"/>
    </location>
</feature>
<evidence type="ECO:0000256" key="1">
    <source>
        <dbReference type="SAM" id="MobiDB-lite"/>
    </source>
</evidence>
<feature type="region of interest" description="Disordered" evidence="1">
    <location>
        <begin position="1"/>
        <end position="46"/>
    </location>
</feature>
<sequence>MTKSAAIQHGLVGNRRATSPEASAETTGNTPVFTMPSTATSWLGMP</sequence>
<dbReference type="Proteomes" id="UP000829452">
    <property type="component" value="Chromosome"/>
</dbReference>
<accession>A0A9Q8QU29</accession>
<organism evidence="2 3">
    <name type="scientific">Bifidobacterium longum subsp. longum</name>
    <dbReference type="NCBI Taxonomy" id="1679"/>
    <lineage>
        <taxon>Bacteria</taxon>
        <taxon>Bacillati</taxon>
        <taxon>Actinomycetota</taxon>
        <taxon>Actinomycetes</taxon>
        <taxon>Bifidobacteriales</taxon>
        <taxon>Bifidobacteriaceae</taxon>
        <taxon>Bifidobacterium</taxon>
    </lineage>
</organism>
<gene>
    <name evidence="2" type="ORF">G8B11_04050</name>
</gene>
<name>A0A9Q8QU29_BIFLL</name>
<reference evidence="2" key="1">
    <citation type="submission" date="2020-02" db="EMBL/GenBank/DDBJ databases">
        <title>The Isolation and identification of Lactobacillus and Bifidobacterium species from dairy as potential probiotics for calf scour mitigation.</title>
        <authorList>
            <person name="Dhadda K."/>
            <person name="Guan L."/>
            <person name="Chen Y."/>
            <person name="Malmuthuge N."/>
        </authorList>
    </citation>
    <scope>NUCLEOTIDE SEQUENCE</scope>
    <source>
        <strain evidence="2">B1</strain>
    </source>
</reference>
<protein>
    <submittedName>
        <fullName evidence="2">Uncharacterized protein</fullName>
    </submittedName>
</protein>
<proteinExistence type="predicted"/>